<reference evidence="1 3" key="1">
    <citation type="submission" date="2020-01" db="EMBL/GenBank/DDBJ databases">
        <authorList>
            <consortium name="DOE Joint Genome Institute"/>
            <person name="Haridas S."/>
            <person name="Albert R."/>
            <person name="Binder M."/>
            <person name="Bloem J."/>
            <person name="Labutti K."/>
            <person name="Salamov A."/>
            <person name="Andreopoulos B."/>
            <person name="Baker S.E."/>
            <person name="Barry K."/>
            <person name="Bills G."/>
            <person name="Bluhm B.H."/>
            <person name="Cannon C."/>
            <person name="Castanera R."/>
            <person name="Culley D.E."/>
            <person name="Daum C."/>
            <person name="Ezra D."/>
            <person name="Gonzalez J.B."/>
            <person name="Henrissat B."/>
            <person name="Kuo A."/>
            <person name="Liang C."/>
            <person name="Lipzen A."/>
            <person name="Lutzoni F."/>
            <person name="Magnuson J."/>
            <person name="Mondo S."/>
            <person name="Nolan M."/>
            <person name="Ohm R."/>
            <person name="Pangilinan J."/>
            <person name="Park H.-J."/>
            <person name="Ramirez L."/>
            <person name="Alfaro M."/>
            <person name="Sun H."/>
            <person name="Tritt A."/>
            <person name="Yoshinaga Y."/>
            <person name="Zwiers L.-H."/>
            <person name="Turgeon B.G."/>
            <person name="Goodwin S.B."/>
            <person name="Spatafora J.W."/>
            <person name="Crous P.W."/>
            <person name="Grigoriev I.V."/>
        </authorList>
    </citation>
    <scope>NUCLEOTIDE SEQUENCE</scope>
    <source>
        <strain evidence="1 3">CBS 781.70</strain>
    </source>
</reference>
<evidence type="ECO:0000313" key="3">
    <source>
        <dbReference type="RefSeq" id="XP_033538866.1"/>
    </source>
</evidence>
<dbReference type="Proteomes" id="UP000504638">
    <property type="component" value="Unplaced"/>
</dbReference>
<sequence length="62" mass="7104">MSSLQRSRHYTLSDAISLRYSMIFHVTMLYQLPPVCGIITTIMFWLHLGASIAAELQMGFVR</sequence>
<dbReference type="EMBL" id="ML975149">
    <property type="protein sequence ID" value="KAF1817235.1"/>
    <property type="molecule type" value="Genomic_DNA"/>
</dbReference>
<evidence type="ECO:0000313" key="2">
    <source>
        <dbReference type="Proteomes" id="UP000504638"/>
    </source>
</evidence>
<dbReference type="GeneID" id="54414283"/>
<dbReference type="AlphaFoldDB" id="A0A6G1GGK5"/>
<name>A0A6G1GGK5_9PEZI</name>
<reference evidence="3" key="3">
    <citation type="submission" date="2025-04" db="UniProtKB">
        <authorList>
            <consortium name="RefSeq"/>
        </authorList>
    </citation>
    <scope>IDENTIFICATION</scope>
    <source>
        <strain evidence="3">CBS 781.70</strain>
    </source>
</reference>
<reference evidence="3" key="2">
    <citation type="submission" date="2020-04" db="EMBL/GenBank/DDBJ databases">
        <authorList>
            <consortium name="NCBI Genome Project"/>
        </authorList>
    </citation>
    <scope>NUCLEOTIDE SEQUENCE</scope>
    <source>
        <strain evidence="3">CBS 781.70</strain>
    </source>
</reference>
<dbReference type="RefSeq" id="XP_033538866.1">
    <property type="nucleotide sequence ID" value="XM_033673713.1"/>
</dbReference>
<evidence type="ECO:0000313" key="1">
    <source>
        <dbReference type="EMBL" id="KAF1817235.1"/>
    </source>
</evidence>
<accession>A0A6G1GGK5</accession>
<organism evidence="1">
    <name type="scientific">Eremomyces bilateralis CBS 781.70</name>
    <dbReference type="NCBI Taxonomy" id="1392243"/>
    <lineage>
        <taxon>Eukaryota</taxon>
        <taxon>Fungi</taxon>
        <taxon>Dikarya</taxon>
        <taxon>Ascomycota</taxon>
        <taxon>Pezizomycotina</taxon>
        <taxon>Dothideomycetes</taxon>
        <taxon>Dothideomycetes incertae sedis</taxon>
        <taxon>Eremomycetales</taxon>
        <taxon>Eremomycetaceae</taxon>
        <taxon>Eremomyces</taxon>
    </lineage>
</organism>
<keyword evidence="2" id="KW-1185">Reference proteome</keyword>
<protein>
    <submittedName>
        <fullName evidence="1 3">Uncharacterized protein</fullName>
    </submittedName>
</protein>
<gene>
    <name evidence="1 3" type="ORF">P152DRAFT_12213</name>
</gene>
<proteinExistence type="predicted"/>